<dbReference type="GO" id="GO:0032993">
    <property type="term" value="C:protein-DNA complex"/>
    <property type="evidence" value="ECO:0007669"/>
    <property type="project" value="TreeGrafter"/>
</dbReference>
<dbReference type="GO" id="GO:0003700">
    <property type="term" value="F:DNA-binding transcription factor activity"/>
    <property type="evidence" value="ECO:0007669"/>
    <property type="project" value="InterPro"/>
</dbReference>
<keyword evidence="2" id="KW-0805">Transcription regulation</keyword>
<comment type="similarity">
    <text evidence="1">Belongs to the LysR transcriptional regulatory family.</text>
</comment>
<reference evidence="6 7" key="1">
    <citation type="submission" date="2019-03" db="EMBL/GenBank/DDBJ databases">
        <title>Draft genome sequences of novel Actinobacteria.</title>
        <authorList>
            <person name="Sahin N."/>
            <person name="Ay H."/>
            <person name="Saygin H."/>
        </authorList>
    </citation>
    <scope>NUCLEOTIDE SEQUENCE [LARGE SCALE GENOMIC DNA]</scope>
    <source>
        <strain evidence="6 7">7K502</strain>
    </source>
</reference>
<evidence type="ECO:0000256" key="2">
    <source>
        <dbReference type="ARBA" id="ARBA00023015"/>
    </source>
</evidence>
<dbReference type="InterPro" id="IPR005119">
    <property type="entry name" value="LysR_subst-bd"/>
</dbReference>
<evidence type="ECO:0000256" key="3">
    <source>
        <dbReference type="ARBA" id="ARBA00023125"/>
    </source>
</evidence>
<evidence type="ECO:0000256" key="1">
    <source>
        <dbReference type="ARBA" id="ARBA00009437"/>
    </source>
</evidence>
<feature type="domain" description="HTH lysR-type" evidence="5">
    <location>
        <begin position="9"/>
        <end position="66"/>
    </location>
</feature>
<dbReference type="Gene3D" id="3.40.190.290">
    <property type="match status" value="1"/>
</dbReference>
<dbReference type="InterPro" id="IPR000847">
    <property type="entry name" value="LysR_HTH_N"/>
</dbReference>
<dbReference type="OrthoDB" id="3181812at2"/>
<dbReference type="PANTHER" id="PTHR30346">
    <property type="entry name" value="TRANSCRIPTIONAL DUAL REGULATOR HCAR-RELATED"/>
    <property type="match status" value="1"/>
</dbReference>
<keyword evidence="4" id="KW-0804">Transcription</keyword>
<dbReference type="EMBL" id="SMKW01000031">
    <property type="protein sequence ID" value="TDD48178.1"/>
    <property type="molecule type" value="Genomic_DNA"/>
</dbReference>
<dbReference type="PRINTS" id="PR00039">
    <property type="entry name" value="HTHLYSR"/>
</dbReference>
<evidence type="ECO:0000256" key="4">
    <source>
        <dbReference type="ARBA" id="ARBA00023163"/>
    </source>
</evidence>
<dbReference type="Proteomes" id="UP000294947">
    <property type="component" value="Unassembled WGS sequence"/>
</dbReference>
<dbReference type="CDD" id="cd08434">
    <property type="entry name" value="PBP2_GltC_like"/>
    <property type="match status" value="1"/>
</dbReference>
<comment type="caution">
    <text evidence="6">The sequence shown here is derived from an EMBL/GenBank/DDBJ whole genome shotgun (WGS) entry which is preliminary data.</text>
</comment>
<evidence type="ECO:0000313" key="6">
    <source>
        <dbReference type="EMBL" id="TDD48178.1"/>
    </source>
</evidence>
<dbReference type="Pfam" id="PF00126">
    <property type="entry name" value="HTH_1"/>
    <property type="match status" value="1"/>
</dbReference>
<protein>
    <submittedName>
        <fullName evidence="6">LysR family transcriptional regulator</fullName>
    </submittedName>
</protein>
<sequence length="303" mass="33319">MRRAHHSGMEIRDLEWFVALAETEQVTRTAEGLHITQPTLSRAVNRLEKHFGTSLFDRTGKRLRLNRYGEVVRAHAARVLGEIDAAEQRVGAMLDPQSGVVSLGFVTSFGSWLVPRLMQEYRQQAASAQFLLEGGPADAVLEMLRQGSVDVAICSPKPRDEDIHWHPIAEEPLRLVVGDQHPLATAKRIDLAQVSDEDFVALRPEFGLRQIFDALCAKAGFAPAIVVEATEIPTLWGLVASGAGVAVLPVPTPGPLPKGTKQLFIKDSGAVRTAGFATLRTRRQSPPVARFIEFVHDHPLIKR</sequence>
<keyword evidence="7" id="KW-1185">Reference proteome</keyword>
<dbReference type="PROSITE" id="PS50931">
    <property type="entry name" value="HTH_LYSR"/>
    <property type="match status" value="1"/>
</dbReference>
<gene>
    <name evidence="6" type="ORF">E1288_23105</name>
</gene>
<name>A0A4R4YSB6_9PSEU</name>
<dbReference type="Gene3D" id="1.10.10.10">
    <property type="entry name" value="Winged helix-like DNA-binding domain superfamily/Winged helix DNA-binding domain"/>
    <property type="match status" value="1"/>
</dbReference>
<evidence type="ECO:0000259" key="5">
    <source>
        <dbReference type="PROSITE" id="PS50931"/>
    </source>
</evidence>
<dbReference type="SUPFAM" id="SSF53850">
    <property type="entry name" value="Periplasmic binding protein-like II"/>
    <property type="match status" value="1"/>
</dbReference>
<dbReference type="SUPFAM" id="SSF46785">
    <property type="entry name" value="Winged helix' DNA-binding domain"/>
    <property type="match status" value="1"/>
</dbReference>
<dbReference type="InterPro" id="IPR036388">
    <property type="entry name" value="WH-like_DNA-bd_sf"/>
</dbReference>
<evidence type="ECO:0000313" key="7">
    <source>
        <dbReference type="Proteomes" id="UP000294947"/>
    </source>
</evidence>
<dbReference type="FunFam" id="1.10.10.10:FF:000001">
    <property type="entry name" value="LysR family transcriptional regulator"/>
    <property type="match status" value="1"/>
</dbReference>
<keyword evidence="3" id="KW-0238">DNA-binding</keyword>
<organism evidence="6 7">
    <name type="scientific">Saccharopolyspora elongata</name>
    <dbReference type="NCBI Taxonomy" id="2530387"/>
    <lineage>
        <taxon>Bacteria</taxon>
        <taxon>Bacillati</taxon>
        <taxon>Actinomycetota</taxon>
        <taxon>Actinomycetes</taxon>
        <taxon>Pseudonocardiales</taxon>
        <taxon>Pseudonocardiaceae</taxon>
        <taxon>Saccharopolyspora</taxon>
    </lineage>
</organism>
<dbReference type="Pfam" id="PF03466">
    <property type="entry name" value="LysR_substrate"/>
    <property type="match status" value="1"/>
</dbReference>
<proteinExistence type="inferred from homology"/>
<dbReference type="AlphaFoldDB" id="A0A4R4YSB6"/>
<dbReference type="GO" id="GO:0003677">
    <property type="term" value="F:DNA binding"/>
    <property type="evidence" value="ECO:0007669"/>
    <property type="project" value="UniProtKB-KW"/>
</dbReference>
<accession>A0A4R4YSB6</accession>
<dbReference type="PANTHER" id="PTHR30346:SF28">
    <property type="entry name" value="HTH-TYPE TRANSCRIPTIONAL REGULATOR CYNR"/>
    <property type="match status" value="1"/>
</dbReference>
<dbReference type="InterPro" id="IPR036390">
    <property type="entry name" value="WH_DNA-bd_sf"/>
</dbReference>